<evidence type="ECO:0000313" key="6">
    <source>
        <dbReference type="EMBL" id="MDC0713632.1"/>
    </source>
</evidence>
<dbReference type="InterPro" id="IPR058163">
    <property type="entry name" value="LysR-type_TF_proteobact-type"/>
</dbReference>
<keyword evidence="7" id="KW-1185">Reference proteome</keyword>
<dbReference type="SUPFAM" id="SSF46785">
    <property type="entry name" value="Winged helix' DNA-binding domain"/>
    <property type="match status" value="1"/>
</dbReference>
<keyword evidence="3" id="KW-0238">DNA-binding</keyword>
<evidence type="ECO:0000256" key="4">
    <source>
        <dbReference type="ARBA" id="ARBA00023163"/>
    </source>
</evidence>
<dbReference type="PANTHER" id="PTHR30537">
    <property type="entry name" value="HTH-TYPE TRANSCRIPTIONAL REGULATOR"/>
    <property type="match status" value="1"/>
</dbReference>
<dbReference type="Pfam" id="PF00126">
    <property type="entry name" value="HTH_1"/>
    <property type="match status" value="1"/>
</dbReference>
<dbReference type="InterPro" id="IPR005119">
    <property type="entry name" value="LysR_subst-bd"/>
</dbReference>
<evidence type="ECO:0000259" key="5">
    <source>
        <dbReference type="PROSITE" id="PS50931"/>
    </source>
</evidence>
<gene>
    <name evidence="6" type="ORF">POL68_34520</name>
</gene>
<protein>
    <submittedName>
        <fullName evidence="6">LysR family transcriptional regulator</fullName>
    </submittedName>
</protein>
<evidence type="ECO:0000256" key="1">
    <source>
        <dbReference type="ARBA" id="ARBA00009437"/>
    </source>
</evidence>
<dbReference type="InterPro" id="IPR036388">
    <property type="entry name" value="WH-like_DNA-bd_sf"/>
</dbReference>
<dbReference type="InterPro" id="IPR000847">
    <property type="entry name" value="LysR_HTH_N"/>
</dbReference>
<organism evidence="6 7">
    <name type="scientific">Stigmatella ashevillensis</name>
    <dbReference type="NCBI Taxonomy" id="2995309"/>
    <lineage>
        <taxon>Bacteria</taxon>
        <taxon>Pseudomonadati</taxon>
        <taxon>Myxococcota</taxon>
        <taxon>Myxococcia</taxon>
        <taxon>Myxococcales</taxon>
        <taxon>Cystobacterineae</taxon>
        <taxon>Archangiaceae</taxon>
        <taxon>Stigmatella</taxon>
    </lineage>
</organism>
<comment type="caution">
    <text evidence="6">The sequence shown here is derived from an EMBL/GenBank/DDBJ whole genome shotgun (WGS) entry which is preliminary data.</text>
</comment>
<dbReference type="Gene3D" id="1.10.10.10">
    <property type="entry name" value="Winged helix-like DNA-binding domain superfamily/Winged helix DNA-binding domain"/>
    <property type="match status" value="1"/>
</dbReference>
<dbReference type="PANTHER" id="PTHR30537:SF5">
    <property type="entry name" value="HTH-TYPE TRANSCRIPTIONAL ACTIVATOR TTDR-RELATED"/>
    <property type="match status" value="1"/>
</dbReference>
<comment type="similarity">
    <text evidence="1">Belongs to the LysR transcriptional regulatory family.</text>
</comment>
<sequence length="301" mass="34008">MPRDINLNRIEIFREVALSGSFTKAALTLKQPKSRVSRNISALESELGVQLIHRSSRHFRLTEAGRVFYARMQGLMEQVHEAINELTETTNEVAGPIRISVAEDIGHSLMSHVCHDFLKQYPKVQVELHLTNDCVEALGSSFDLAVRVGRLKDSAALQRKVGETYLLLVASPVFLREYGELPRDPTEFIELPFLGFSRFGSFQQQLSLVNGGVKRQVKVKIPFLSNDLLVLKSMAMKGMGLAWLPSFILRDELHKGTLVHVFRGWTSQAFPIQIVLPPRKDSPLRIKRFVDFVAAALQKEF</sequence>
<dbReference type="SUPFAM" id="SSF53850">
    <property type="entry name" value="Periplasmic binding protein-like II"/>
    <property type="match status" value="1"/>
</dbReference>
<feature type="domain" description="HTH lysR-type" evidence="5">
    <location>
        <begin position="5"/>
        <end position="62"/>
    </location>
</feature>
<dbReference type="RefSeq" id="WP_272143990.1">
    <property type="nucleotide sequence ID" value="NZ_JAQNDM010000002.1"/>
</dbReference>
<keyword evidence="4" id="KW-0804">Transcription</keyword>
<evidence type="ECO:0000256" key="2">
    <source>
        <dbReference type="ARBA" id="ARBA00023015"/>
    </source>
</evidence>
<dbReference type="Gene3D" id="3.40.190.290">
    <property type="match status" value="1"/>
</dbReference>
<accession>A0ABT5DJ15</accession>
<dbReference type="EMBL" id="JAQNDM010000002">
    <property type="protein sequence ID" value="MDC0713632.1"/>
    <property type="molecule type" value="Genomic_DNA"/>
</dbReference>
<evidence type="ECO:0000256" key="3">
    <source>
        <dbReference type="ARBA" id="ARBA00023125"/>
    </source>
</evidence>
<dbReference type="Proteomes" id="UP001221838">
    <property type="component" value="Unassembled WGS sequence"/>
</dbReference>
<evidence type="ECO:0000313" key="7">
    <source>
        <dbReference type="Proteomes" id="UP001221838"/>
    </source>
</evidence>
<reference evidence="6 7" key="1">
    <citation type="submission" date="2022-11" db="EMBL/GenBank/DDBJ databases">
        <title>Minimal conservation of predation-associated metabolite biosynthetic gene clusters underscores biosynthetic potential of Myxococcota including descriptions for ten novel species: Archangium lansinium sp. nov., Myxococcus landrumus sp. nov., Nannocystis bai.</title>
        <authorList>
            <person name="Ahearne A."/>
            <person name="Stevens C."/>
            <person name="Dowd S."/>
        </authorList>
    </citation>
    <scope>NUCLEOTIDE SEQUENCE [LARGE SCALE GENOMIC DNA]</scope>
    <source>
        <strain evidence="6 7">NCWAL01</strain>
    </source>
</reference>
<proteinExistence type="inferred from homology"/>
<dbReference type="PROSITE" id="PS50931">
    <property type="entry name" value="HTH_LYSR"/>
    <property type="match status" value="1"/>
</dbReference>
<dbReference type="InterPro" id="IPR036390">
    <property type="entry name" value="WH_DNA-bd_sf"/>
</dbReference>
<dbReference type="Pfam" id="PF03466">
    <property type="entry name" value="LysR_substrate"/>
    <property type="match status" value="1"/>
</dbReference>
<dbReference type="CDD" id="cd08422">
    <property type="entry name" value="PBP2_CrgA_like"/>
    <property type="match status" value="1"/>
</dbReference>
<name>A0ABT5DJ15_9BACT</name>
<keyword evidence="2" id="KW-0805">Transcription regulation</keyword>